<comment type="caution">
    <text evidence="2">The sequence shown here is derived from an EMBL/GenBank/DDBJ whole genome shotgun (WGS) entry which is preliminary data.</text>
</comment>
<feature type="signal peptide" evidence="1">
    <location>
        <begin position="1"/>
        <end position="18"/>
    </location>
</feature>
<dbReference type="Proteomes" id="UP000628448">
    <property type="component" value="Unassembled WGS sequence"/>
</dbReference>
<protein>
    <submittedName>
        <fullName evidence="2">Lipocalin-like domain-containing protein</fullName>
    </submittedName>
</protein>
<organism evidence="2 3">
    <name type="scientific">Panacibacter microcysteis</name>
    <dbReference type="NCBI Taxonomy" id="2793269"/>
    <lineage>
        <taxon>Bacteria</taxon>
        <taxon>Pseudomonadati</taxon>
        <taxon>Bacteroidota</taxon>
        <taxon>Chitinophagia</taxon>
        <taxon>Chitinophagales</taxon>
        <taxon>Chitinophagaceae</taxon>
        <taxon>Panacibacter</taxon>
    </lineage>
</organism>
<dbReference type="EMBL" id="JADWYR010000001">
    <property type="protein sequence ID" value="MBG9376913.1"/>
    <property type="molecule type" value="Genomic_DNA"/>
</dbReference>
<evidence type="ECO:0000313" key="2">
    <source>
        <dbReference type="EMBL" id="MBG9376913.1"/>
    </source>
</evidence>
<keyword evidence="3" id="KW-1185">Reference proteome</keyword>
<accession>A0A931E885</accession>
<feature type="chain" id="PRO_5037243555" evidence="1">
    <location>
        <begin position="19"/>
        <end position="154"/>
    </location>
</feature>
<reference evidence="2" key="1">
    <citation type="submission" date="2020-11" db="EMBL/GenBank/DDBJ databases">
        <title>Bacterial whole genome sequence for Panacibacter sp. DH6.</title>
        <authorList>
            <person name="Le V."/>
            <person name="Ko S."/>
            <person name="Ahn C.-Y."/>
            <person name="Oh H.-M."/>
        </authorList>
    </citation>
    <scope>NUCLEOTIDE SEQUENCE</scope>
    <source>
        <strain evidence="2">DH6</strain>
    </source>
</reference>
<proteinExistence type="predicted"/>
<gene>
    <name evidence="2" type="ORF">I5907_11740</name>
</gene>
<sequence length="154" mass="17154">MKPAICLFVFITAFIACQQPVKETAATTLPLQGTWKLVTGILIEKGDSAVTDYTTGKSFIKVLNQSHFAFVGHDLGRGKDSTAFYTSGAGTYNLQDSNYTEHLEFCNDRGWEGNDFHFTITIHNDTLVQQGIEKIDSLGIDRINIEKYVRVKQG</sequence>
<evidence type="ECO:0000313" key="3">
    <source>
        <dbReference type="Proteomes" id="UP000628448"/>
    </source>
</evidence>
<name>A0A931E885_9BACT</name>
<keyword evidence="1" id="KW-0732">Signal</keyword>
<dbReference type="PROSITE" id="PS51257">
    <property type="entry name" value="PROKAR_LIPOPROTEIN"/>
    <property type="match status" value="1"/>
</dbReference>
<evidence type="ECO:0000256" key="1">
    <source>
        <dbReference type="SAM" id="SignalP"/>
    </source>
</evidence>
<dbReference type="AlphaFoldDB" id="A0A931E885"/>
<dbReference type="RefSeq" id="WP_196990903.1">
    <property type="nucleotide sequence ID" value="NZ_JADWYR010000001.1"/>
</dbReference>
<dbReference type="Gene3D" id="2.40.128.490">
    <property type="entry name" value="Uncharacterised protein PF14869, DUF4488"/>
    <property type="match status" value="1"/>
</dbReference>